<feature type="domain" description="Sodium/calcium exchanger membrane region" evidence="6">
    <location>
        <begin position="166"/>
        <end position="309"/>
    </location>
</feature>
<evidence type="ECO:0000313" key="7">
    <source>
        <dbReference type="EMBL" id="MCU5781932.1"/>
    </source>
</evidence>
<dbReference type="InterPro" id="IPR044880">
    <property type="entry name" value="NCX_ion-bd_dom_sf"/>
</dbReference>
<dbReference type="RefSeq" id="WP_163126418.1">
    <property type="nucleotide sequence ID" value="NZ_ARXS01000005.1"/>
</dbReference>
<keyword evidence="8" id="KW-1185">Reference proteome</keyword>
<evidence type="ECO:0000256" key="5">
    <source>
        <dbReference type="SAM" id="Phobius"/>
    </source>
</evidence>
<dbReference type="PANTHER" id="PTHR10846">
    <property type="entry name" value="SODIUM/POTASSIUM/CALCIUM EXCHANGER"/>
    <property type="match status" value="1"/>
</dbReference>
<proteinExistence type="predicted"/>
<keyword evidence="2 5" id="KW-0812">Transmembrane</keyword>
<sequence>MFAALLTSLIALAVLSWSADRFVTGAAGLALDFGLSRALVGLTLVAFGTSAPEILVSATAALGGSSALGVANALGSNIANLGLVLALTLLWRPVPCPDHSRRQVLSACLLVTALAGVVLIDGHLTRTDGTILLIGLATLALITWHRKTSPPQPSQPPPGRSRRHDLLLFFGGLALLLISARALVWGATEVARQLGVGEALIGLTLVALGTSLPELATCLAATRRGHGDLALGNVLGSNILNLLMVLPMPALLGPGRLADPALLDRDYAAMVLLTLVMALGMMLAARRPLGRGTGLALLGGYAVYLLVLWRSLQTTSGV</sequence>
<dbReference type="Gene3D" id="1.20.1420.30">
    <property type="entry name" value="NCX, central ion-binding region"/>
    <property type="match status" value="2"/>
</dbReference>
<evidence type="ECO:0000313" key="8">
    <source>
        <dbReference type="Proteomes" id="UP001064106"/>
    </source>
</evidence>
<organism evidence="7 8">
    <name type="scientific">Alloalcanivorax balearicus MACL04</name>
    <dbReference type="NCBI Taxonomy" id="1177182"/>
    <lineage>
        <taxon>Bacteria</taxon>
        <taxon>Pseudomonadati</taxon>
        <taxon>Pseudomonadota</taxon>
        <taxon>Gammaproteobacteria</taxon>
        <taxon>Oceanospirillales</taxon>
        <taxon>Alcanivoracaceae</taxon>
        <taxon>Alloalcanivorax</taxon>
    </lineage>
</organism>
<feature type="transmembrane region" description="Helical" evidence="5">
    <location>
        <begin position="229"/>
        <end position="247"/>
    </location>
</feature>
<protein>
    <submittedName>
        <fullName evidence="7">Inner membrane protein YrbG</fullName>
    </submittedName>
</protein>
<keyword evidence="4 5" id="KW-0472">Membrane</keyword>
<dbReference type="Proteomes" id="UP001064106">
    <property type="component" value="Unassembled WGS sequence"/>
</dbReference>
<feature type="transmembrane region" description="Helical" evidence="5">
    <location>
        <begin position="267"/>
        <end position="285"/>
    </location>
</feature>
<name>A0ABT2QWP2_9GAMM</name>
<dbReference type="EMBL" id="ARXS01000005">
    <property type="protein sequence ID" value="MCU5781932.1"/>
    <property type="molecule type" value="Genomic_DNA"/>
</dbReference>
<dbReference type="PANTHER" id="PTHR10846:SF8">
    <property type="entry name" value="INNER MEMBRANE PROTEIN YRBG"/>
    <property type="match status" value="1"/>
</dbReference>
<keyword evidence="3 5" id="KW-1133">Transmembrane helix</keyword>
<feature type="transmembrane region" description="Helical" evidence="5">
    <location>
        <begin position="104"/>
        <end position="123"/>
    </location>
</feature>
<dbReference type="InterPro" id="IPR004481">
    <property type="entry name" value="K/Na/Ca-exchanger"/>
</dbReference>
<dbReference type="NCBIfam" id="TIGR00367">
    <property type="entry name" value="calcium/sodium antiporter"/>
    <property type="match status" value="1"/>
</dbReference>
<evidence type="ECO:0000256" key="1">
    <source>
        <dbReference type="ARBA" id="ARBA00004141"/>
    </source>
</evidence>
<comment type="caution">
    <text evidence="7">The sequence shown here is derived from an EMBL/GenBank/DDBJ whole genome shotgun (WGS) entry which is preliminary data.</text>
</comment>
<dbReference type="InterPro" id="IPR004837">
    <property type="entry name" value="NaCa_Exmemb"/>
</dbReference>
<feature type="domain" description="Sodium/calcium exchanger membrane region" evidence="6">
    <location>
        <begin position="5"/>
        <end position="139"/>
    </location>
</feature>
<evidence type="ECO:0000256" key="2">
    <source>
        <dbReference type="ARBA" id="ARBA00022692"/>
    </source>
</evidence>
<comment type="subcellular location">
    <subcellularLocation>
        <location evidence="1">Membrane</location>
        <topology evidence="1">Multi-pass membrane protein</topology>
    </subcellularLocation>
</comment>
<dbReference type="Pfam" id="PF01699">
    <property type="entry name" value="Na_Ca_ex"/>
    <property type="match status" value="2"/>
</dbReference>
<accession>A0ABT2QWP2</accession>
<evidence type="ECO:0000256" key="3">
    <source>
        <dbReference type="ARBA" id="ARBA00022989"/>
    </source>
</evidence>
<gene>
    <name evidence="7" type="ORF">MA04_01232</name>
</gene>
<evidence type="ECO:0000259" key="6">
    <source>
        <dbReference type="Pfam" id="PF01699"/>
    </source>
</evidence>
<reference evidence="7" key="1">
    <citation type="submission" date="2012-09" db="EMBL/GenBank/DDBJ databases">
        <title>Genome Sequence of alkane-degrading Bacterium Alcanivorax balearicus MACL04.</title>
        <authorList>
            <person name="Lai Q."/>
            <person name="Shao Z."/>
        </authorList>
    </citation>
    <scope>NUCLEOTIDE SEQUENCE</scope>
    <source>
        <strain evidence="7">MACL04</strain>
    </source>
</reference>
<feature type="transmembrane region" description="Helical" evidence="5">
    <location>
        <begin position="73"/>
        <end position="92"/>
    </location>
</feature>
<feature type="transmembrane region" description="Helical" evidence="5">
    <location>
        <begin position="166"/>
        <end position="187"/>
    </location>
</feature>
<feature type="transmembrane region" description="Helical" evidence="5">
    <location>
        <begin position="292"/>
        <end position="312"/>
    </location>
</feature>
<evidence type="ECO:0000256" key="4">
    <source>
        <dbReference type="ARBA" id="ARBA00023136"/>
    </source>
</evidence>
<feature type="transmembrane region" description="Helical" evidence="5">
    <location>
        <begin position="199"/>
        <end position="222"/>
    </location>
</feature>